<keyword evidence="6 14" id="KW-0479">Metal-binding</keyword>
<feature type="binding site" evidence="13">
    <location>
        <position position="242"/>
    </location>
    <ligand>
        <name>substrate</name>
    </ligand>
</feature>
<feature type="binding site" evidence="12">
    <location>
        <position position="196"/>
    </location>
    <ligand>
        <name>NAD(+)</name>
        <dbReference type="ChEBI" id="CHEBI:57540"/>
    </ligand>
</feature>
<evidence type="ECO:0000313" key="16">
    <source>
        <dbReference type="EMBL" id="AIF11734.1"/>
    </source>
</evidence>
<evidence type="ECO:0000256" key="11">
    <source>
        <dbReference type="PIRSR" id="PIRSR000099-1"/>
    </source>
</evidence>
<dbReference type="PANTHER" id="PTHR21256:SF2">
    <property type="entry name" value="HISTIDINE BIOSYNTHESIS TRIFUNCTIONAL PROTEIN"/>
    <property type="match status" value="1"/>
</dbReference>
<feature type="binding site" evidence="14">
    <location>
        <position position="366"/>
    </location>
    <ligand>
        <name>Zn(2+)</name>
        <dbReference type="ChEBI" id="CHEBI:29105"/>
    </ligand>
</feature>
<dbReference type="FunFam" id="3.40.50.1980:FF:000001">
    <property type="entry name" value="Histidinol dehydrogenase"/>
    <property type="match status" value="1"/>
</dbReference>
<evidence type="ECO:0000256" key="10">
    <source>
        <dbReference type="PIRNR" id="PIRNR000099"/>
    </source>
</evidence>
<dbReference type="GO" id="GO:0004399">
    <property type="term" value="F:histidinol dehydrogenase activity"/>
    <property type="evidence" value="ECO:0007669"/>
    <property type="project" value="UniProtKB-UniRule"/>
</dbReference>
<dbReference type="PIRSF" id="PIRSF000099">
    <property type="entry name" value="Histidinol_dh"/>
    <property type="match status" value="1"/>
</dbReference>
<dbReference type="GO" id="GO:0051287">
    <property type="term" value="F:NAD binding"/>
    <property type="evidence" value="ECO:0007669"/>
    <property type="project" value="InterPro"/>
</dbReference>
<comment type="similarity">
    <text evidence="3 10 15">Belongs to the histidinol dehydrogenase family.</text>
</comment>
<dbReference type="InterPro" id="IPR022695">
    <property type="entry name" value="Histidinol_DH_monofunct"/>
</dbReference>
<dbReference type="Pfam" id="PF00815">
    <property type="entry name" value="Histidinol_dh"/>
    <property type="match status" value="1"/>
</dbReference>
<evidence type="ECO:0000256" key="15">
    <source>
        <dbReference type="RuleBase" id="RU004175"/>
    </source>
</evidence>
<evidence type="ECO:0000256" key="8">
    <source>
        <dbReference type="ARBA" id="ARBA00023002"/>
    </source>
</evidence>
<feature type="binding site" evidence="13">
    <location>
        <position position="425"/>
    </location>
    <ligand>
        <name>substrate</name>
    </ligand>
</feature>
<feature type="binding site" evidence="12">
    <location>
        <position position="219"/>
    </location>
    <ligand>
        <name>NAD(+)</name>
        <dbReference type="ChEBI" id="CHEBI:57540"/>
    </ligand>
</feature>
<dbReference type="GO" id="GO:0046872">
    <property type="term" value="F:metal ion binding"/>
    <property type="evidence" value="ECO:0007669"/>
    <property type="project" value="UniProtKB-KW"/>
</dbReference>
<dbReference type="NCBIfam" id="TIGR00069">
    <property type="entry name" value="hisD"/>
    <property type="match status" value="1"/>
</dbReference>
<dbReference type="SUPFAM" id="SSF53720">
    <property type="entry name" value="ALDH-like"/>
    <property type="match status" value="1"/>
</dbReference>
<dbReference type="PROSITE" id="PS00611">
    <property type="entry name" value="HISOL_DEHYDROGENASE"/>
    <property type="match status" value="1"/>
</dbReference>
<evidence type="ECO:0000256" key="7">
    <source>
        <dbReference type="ARBA" id="ARBA00022833"/>
    </source>
</evidence>
<dbReference type="GO" id="GO:0005737">
    <property type="term" value="C:cytoplasm"/>
    <property type="evidence" value="ECO:0007669"/>
    <property type="project" value="TreeGrafter"/>
</dbReference>
<dbReference type="InterPro" id="IPR012131">
    <property type="entry name" value="Hstdl_DH"/>
</dbReference>
<dbReference type="AlphaFoldDB" id="A0A075H6U3"/>
<feature type="binding site" evidence="13">
    <location>
        <position position="420"/>
    </location>
    <ligand>
        <name>substrate</name>
    </ligand>
</feature>
<feature type="binding site" evidence="14">
    <location>
        <position position="267"/>
    </location>
    <ligand>
        <name>Zn(2+)</name>
        <dbReference type="ChEBI" id="CHEBI:29105"/>
    </ligand>
</feature>
<dbReference type="FunFam" id="3.40.50.1980:FF:000026">
    <property type="entry name" value="Histidinol dehydrogenase"/>
    <property type="match status" value="1"/>
</dbReference>
<keyword evidence="10 12" id="KW-0520">NAD</keyword>
<feature type="binding site" evidence="13">
    <location>
        <position position="264"/>
    </location>
    <ligand>
        <name>substrate</name>
    </ligand>
</feature>
<feature type="active site" description="Proton acceptor" evidence="11">
    <location>
        <position position="332"/>
    </location>
</feature>
<feature type="binding site" evidence="12">
    <location>
        <position position="134"/>
    </location>
    <ligand>
        <name>NAD(+)</name>
        <dbReference type="ChEBI" id="CHEBI:57540"/>
    </ligand>
</feature>
<feature type="binding site" evidence="13">
    <location>
        <position position="366"/>
    </location>
    <ligand>
        <name>substrate</name>
    </ligand>
</feature>
<feature type="binding site" evidence="14">
    <location>
        <position position="425"/>
    </location>
    <ligand>
        <name>Zn(2+)</name>
        <dbReference type="ChEBI" id="CHEBI:29105"/>
    </ligand>
</feature>
<dbReference type="PANTHER" id="PTHR21256">
    <property type="entry name" value="HISTIDINOL DEHYDROGENASE HDH"/>
    <property type="match status" value="1"/>
</dbReference>
<name>A0A075H6U3_9ARCH</name>
<feature type="active site" description="Proton acceptor" evidence="11">
    <location>
        <position position="333"/>
    </location>
</feature>
<evidence type="ECO:0000256" key="6">
    <source>
        <dbReference type="ARBA" id="ARBA00022723"/>
    </source>
</evidence>
<reference evidence="16" key="1">
    <citation type="journal article" date="2014" name="Genome Biol. Evol.">
        <title>Pangenome evidence for extensive interdomain horizontal transfer affecting lineage core and shell genes in uncultured planktonic thaumarchaeota and euryarchaeota.</title>
        <authorList>
            <person name="Deschamps P."/>
            <person name="Zivanovic Y."/>
            <person name="Moreira D."/>
            <person name="Rodriguez-Valera F."/>
            <person name="Lopez-Garcia P."/>
        </authorList>
    </citation>
    <scope>NUCLEOTIDE SEQUENCE</scope>
</reference>
<sequence length="446" mass="49167">MIKYFEINNSSTAEQISKKIRRNTVKSTDLTYVKEIMQNVEKNKDKALLRYTSKFDKVKLLPNELKVSKKEIKFAYSDVDSDVIKELKILKKSIEKTEKKIMKSFSKFVNEVEIRDKQSYVKYNLVPLNSVGCYVPGGNAVYPSSLIMTAVPAKIAGVKRVIVCSPPSRDKKINSSVLVAADICQVDEIYKVGGAQAVAAMGYGTDIIKPVEKIAGPGNIFVYQAKKIISEEVGTDLPAGPSELLVIADDSADNELIVSDLFAQSEHGIDSLCGVVTPSRKLAKDLIRLTKQRVKQVERKDIISKSLLGNGFVVLARNMQECIDFSNCFASEHLEIMTRKQDSVAKKITSSGVVLVGNYTPAAFSDYGLGTNHVLPTGGSGKFYSALSSIDFTRRFFVAKTTKEKLASNLDRIEKLANQEGLINHGKSVKARFVKENGKAVSKKVN</sequence>
<comment type="function">
    <text evidence="1 10">Catalyzes the sequential NAD-dependent oxidations of L-histidinol to L-histidinaldehyde and then to L-histidine.</text>
</comment>
<evidence type="ECO:0000256" key="14">
    <source>
        <dbReference type="PIRSR" id="PIRSR000099-4"/>
    </source>
</evidence>
<gene>
    <name evidence="16" type="primary">hisD</name>
</gene>
<dbReference type="InterPro" id="IPR016161">
    <property type="entry name" value="Ald_DH/histidinol_DH"/>
</dbReference>
<keyword evidence="8 10" id="KW-0560">Oxidoreductase</keyword>
<dbReference type="GO" id="GO:0000105">
    <property type="term" value="P:L-histidine biosynthetic process"/>
    <property type="evidence" value="ECO:0007669"/>
    <property type="project" value="UniProtKB-UniRule"/>
</dbReference>
<protein>
    <recommendedName>
        <fullName evidence="5 10">Histidinol dehydrogenase</fullName>
        <shortName evidence="10">HDH</shortName>
        <ecNumber evidence="4 10">1.1.1.23</ecNumber>
    </recommendedName>
</protein>
<dbReference type="PRINTS" id="PR00083">
    <property type="entry name" value="HOLDHDRGNASE"/>
</dbReference>
<dbReference type="Gene3D" id="1.20.5.1300">
    <property type="match status" value="1"/>
</dbReference>
<evidence type="ECO:0000256" key="3">
    <source>
        <dbReference type="ARBA" id="ARBA00010178"/>
    </source>
</evidence>
<comment type="cofactor">
    <cofactor evidence="14">
        <name>Zn(2+)</name>
        <dbReference type="ChEBI" id="CHEBI:29105"/>
    </cofactor>
    <text evidence="14">Binds 1 zinc ion per subunit.</text>
</comment>
<keyword evidence="10" id="KW-0028">Amino-acid biosynthesis</keyword>
<organism evidence="16">
    <name type="scientific">uncultured marine thaumarchaeote KM3_53_E01</name>
    <dbReference type="NCBI Taxonomy" id="1456183"/>
    <lineage>
        <taxon>Archaea</taxon>
        <taxon>Nitrososphaerota</taxon>
        <taxon>environmental samples</taxon>
    </lineage>
</organism>
<dbReference type="EMBL" id="KF900925">
    <property type="protein sequence ID" value="AIF11734.1"/>
    <property type="molecule type" value="Genomic_DNA"/>
</dbReference>
<keyword evidence="10" id="KW-0368">Histidine biosynthesis</keyword>
<evidence type="ECO:0000256" key="4">
    <source>
        <dbReference type="ARBA" id="ARBA00012965"/>
    </source>
</evidence>
<dbReference type="CDD" id="cd06572">
    <property type="entry name" value="Histidinol_dh"/>
    <property type="match status" value="1"/>
</dbReference>
<comment type="pathway">
    <text evidence="2 10">Amino-acid biosynthesis; L-histidine biosynthesis; L-histidine from 5-phospho-alpha-D-ribose 1-diphosphate: step 9/9.</text>
</comment>
<keyword evidence="7 14" id="KW-0862">Zinc</keyword>
<comment type="catalytic activity">
    <reaction evidence="9 10">
        <text>L-histidinol + 2 NAD(+) + H2O = L-histidine + 2 NADH + 3 H(+)</text>
        <dbReference type="Rhea" id="RHEA:20641"/>
        <dbReference type="ChEBI" id="CHEBI:15377"/>
        <dbReference type="ChEBI" id="CHEBI:15378"/>
        <dbReference type="ChEBI" id="CHEBI:57540"/>
        <dbReference type="ChEBI" id="CHEBI:57595"/>
        <dbReference type="ChEBI" id="CHEBI:57699"/>
        <dbReference type="ChEBI" id="CHEBI:57945"/>
        <dbReference type="EC" id="1.1.1.23"/>
    </reaction>
</comment>
<dbReference type="EC" id="1.1.1.23" evidence="4 10"/>
<evidence type="ECO:0000256" key="5">
    <source>
        <dbReference type="ARBA" id="ARBA00016531"/>
    </source>
</evidence>
<evidence type="ECO:0000256" key="13">
    <source>
        <dbReference type="PIRSR" id="PIRSR000099-3"/>
    </source>
</evidence>
<evidence type="ECO:0000256" key="9">
    <source>
        <dbReference type="ARBA" id="ARBA00049489"/>
    </source>
</evidence>
<evidence type="ECO:0000256" key="12">
    <source>
        <dbReference type="PIRSR" id="PIRSR000099-2"/>
    </source>
</evidence>
<feature type="binding site" evidence="13">
    <location>
        <position position="267"/>
    </location>
    <ligand>
        <name>substrate</name>
    </ligand>
</feature>
<feature type="binding site" evidence="14">
    <location>
        <position position="264"/>
    </location>
    <ligand>
        <name>Zn(2+)</name>
        <dbReference type="ChEBI" id="CHEBI:29105"/>
    </ligand>
</feature>
<accession>A0A075H6U3</accession>
<evidence type="ECO:0000256" key="2">
    <source>
        <dbReference type="ARBA" id="ARBA00004940"/>
    </source>
</evidence>
<dbReference type="Gene3D" id="3.40.50.1980">
    <property type="entry name" value="Nitrogenase molybdenum iron protein domain"/>
    <property type="match status" value="2"/>
</dbReference>
<feature type="binding site" evidence="13">
    <location>
        <position position="333"/>
    </location>
    <ligand>
        <name>substrate</name>
    </ligand>
</feature>
<dbReference type="InterPro" id="IPR001692">
    <property type="entry name" value="Histidinol_DH_CS"/>
</dbReference>
<dbReference type="UniPathway" id="UPA00031">
    <property type="reaction ID" value="UER00014"/>
</dbReference>
<proteinExistence type="inferred from homology"/>
<evidence type="ECO:0000256" key="1">
    <source>
        <dbReference type="ARBA" id="ARBA00003850"/>
    </source>
</evidence>